<dbReference type="Pfam" id="PF22891">
    <property type="entry name" value="KH_PNO1_2nd"/>
    <property type="match status" value="1"/>
</dbReference>
<comment type="caution">
    <text evidence="4">The sequence shown here is derived from an EMBL/GenBank/DDBJ whole genome shotgun (WGS) entry which is preliminary data.</text>
</comment>
<keyword evidence="1 2" id="KW-0694">RNA-binding</keyword>
<organism evidence="4 5">
    <name type="scientific">Candidatus Iainarchaeum sp</name>
    <dbReference type="NCBI Taxonomy" id="3101447"/>
    <lineage>
        <taxon>Archaea</taxon>
        <taxon>Candidatus Iainarchaeota</taxon>
        <taxon>Candidatus Iainarchaeia</taxon>
        <taxon>Candidatus Iainarchaeales</taxon>
        <taxon>Candidatus Iainarchaeaceae</taxon>
        <taxon>Candidatus Iainarchaeum</taxon>
    </lineage>
</organism>
<accession>A0A2D6M1D8</accession>
<sequence length="176" mass="19451">MDESIKIPKERIAALIGKNGRIKQKIEKLTNTKVNVESETGNVLIEAKEKGLDFYNALSIIKAIGRGFAPEKAFLLSDEENYLDIIDLAEIVGGSKKQLEVKKGRIIGRKGKARDSIEQSTNCFISVYGKTVSIIGNVENVENARRAIEMLLGGAKHSSVLGFLKRKEIESSKFEL</sequence>
<dbReference type="PANTHER" id="PTHR12826:SF13">
    <property type="entry name" value="RNA-BINDING PROTEIN PNO1"/>
    <property type="match status" value="1"/>
</dbReference>
<dbReference type="InterPro" id="IPR004088">
    <property type="entry name" value="KH_dom_type_1"/>
</dbReference>
<dbReference type="SMART" id="SM00322">
    <property type="entry name" value="KH"/>
    <property type="match status" value="2"/>
</dbReference>
<gene>
    <name evidence="4" type="ORF">CL943_02935</name>
</gene>
<dbReference type="Pfam" id="PF00013">
    <property type="entry name" value="KH_1"/>
    <property type="match status" value="1"/>
</dbReference>
<dbReference type="PROSITE" id="PS50084">
    <property type="entry name" value="KH_TYPE_1"/>
    <property type="match status" value="2"/>
</dbReference>
<dbReference type="InterPro" id="IPR036612">
    <property type="entry name" value="KH_dom_type_1_sf"/>
</dbReference>
<dbReference type="InterPro" id="IPR004087">
    <property type="entry name" value="KH_dom"/>
</dbReference>
<dbReference type="EMBL" id="NZBU01000009">
    <property type="protein sequence ID" value="MAG22234.1"/>
    <property type="molecule type" value="Genomic_DNA"/>
</dbReference>
<dbReference type="Gene3D" id="3.30.1370.10">
    <property type="entry name" value="K Homology domain, type 1"/>
    <property type="match status" value="2"/>
</dbReference>
<proteinExistence type="predicted"/>
<dbReference type="InterPro" id="IPR055211">
    <property type="entry name" value="KH_PNO1_2nd"/>
</dbReference>
<dbReference type="GO" id="GO:0003723">
    <property type="term" value="F:RNA binding"/>
    <property type="evidence" value="ECO:0007669"/>
    <property type="project" value="UniProtKB-UniRule"/>
</dbReference>
<evidence type="ECO:0000259" key="3">
    <source>
        <dbReference type="SMART" id="SM00322"/>
    </source>
</evidence>
<dbReference type="InterPro" id="IPR019964">
    <property type="entry name" value="KH_domain_protein_archaea"/>
</dbReference>
<evidence type="ECO:0000256" key="1">
    <source>
        <dbReference type="ARBA" id="ARBA00022884"/>
    </source>
</evidence>
<feature type="domain" description="K Homology" evidence="3">
    <location>
        <begin position="93"/>
        <end position="153"/>
    </location>
</feature>
<dbReference type="PANTHER" id="PTHR12826">
    <property type="entry name" value="RIBONUCLEASE Y"/>
    <property type="match status" value="1"/>
</dbReference>
<reference evidence="5" key="1">
    <citation type="submission" date="2017-09" db="EMBL/GenBank/DDBJ databases">
        <title>The Reconstruction of 2,631 Draft Metagenome-Assembled Genomes from the Global Oceans.</title>
        <authorList>
            <person name="Tully B.J."/>
            <person name="Graham E.D."/>
            <person name="Heidelberg J.F."/>
        </authorList>
    </citation>
    <scope>NUCLEOTIDE SEQUENCE [LARGE SCALE GENOMIC DNA]</scope>
</reference>
<feature type="domain" description="K Homology" evidence="3">
    <location>
        <begin position="1"/>
        <end position="66"/>
    </location>
</feature>
<dbReference type="AlphaFoldDB" id="A0A2D6M1D8"/>
<evidence type="ECO:0000313" key="5">
    <source>
        <dbReference type="Proteomes" id="UP000226592"/>
    </source>
</evidence>
<evidence type="ECO:0000313" key="4">
    <source>
        <dbReference type="EMBL" id="MAG22234.1"/>
    </source>
</evidence>
<protein>
    <submittedName>
        <fullName evidence="4">RNA-processing protein</fullName>
    </submittedName>
</protein>
<name>A0A2D6M1D8_9ARCH</name>
<dbReference type="NCBIfam" id="TIGR03665">
    <property type="entry name" value="arCOG04150"/>
    <property type="match status" value="1"/>
</dbReference>
<dbReference type="CDD" id="cd22390">
    <property type="entry name" value="KH-I_Dim2p_like_rpt2"/>
    <property type="match status" value="1"/>
</dbReference>
<dbReference type="Proteomes" id="UP000226592">
    <property type="component" value="Unassembled WGS sequence"/>
</dbReference>
<dbReference type="SUPFAM" id="SSF54791">
    <property type="entry name" value="Eukaryotic type KH-domain (KH-domain type I)"/>
    <property type="match status" value="2"/>
</dbReference>
<evidence type="ECO:0000256" key="2">
    <source>
        <dbReference type="PROSITE-ProRule" id="PRU00117"/>
    </source>
</evidence>